<dbReference type="Proteomes" id="UP000054477">
    <property type="component" value="Unassembled WGS sequence"/>
</dbReference>
<reference evidence="1 2" key="1">
    <citation type="submission" date="2014-04" db="EMBL/GenBank/DDBJ databases">
        <authorList>
            <consortium name="DOE Joint Genome Institute"/>
            <person name="Kuo A."/>
            <person name="Kohler A."/>
            <person name="Nagy L.G."/>
            <person name="Floudas D."/>
            <person name="Copeland A."/>
            <person name="Barry K.W."/>
            <person name="Cichocki N."/>
            <person name="Veneault-Fourrey C."/>
            <person name="LaButti K."/>
            <person name="Lindquist E.A."/>
            <person name="Lipzen A."/>
            <person name="Lundell T."/>
            <person name="Morin E."/>
            <person name="Murat C."/>
            <person name="Sun H."/>
            <person name="Tunlid A."/>
            <person name="Henrissat B."/>
            <person name="Grigoriev I.V."/>
            <person name="Hibbett D.S."/>
            <person name="Martin F."/>
            <person name="Nordberg H.P."/>
            <person name="Cantor M.N."/>
            <person name="Hua S.X."/>
        </authorList>
    </citation>
    <scope>NUCLEOTIDE SEQUENCE [LARGE SCALE GENOMIC DNA]</scope>
    <source>
        <strain evidence="1 2">LaAM-08-1</strain>
    </source>
</reference>
<dbReference type="AlphaFoldDB" id="A0A0C9XRD3"/>
<feature type="non-terminal residue" evidence="1">
    <location>
        <position position="119"/>
    </location>
</feature>
<reference evidence="2" key="2">
    <citation type="submission" date="2015-01" db="EMBL/GenBank/DDBJ databases">
        <title>Evolutionary Origins and Diversification of the Mycorrhizal Mutualists.</title>
        <authorList>
            <consortium name="DOE Joint Genome Institute"/>
            <consortium name="Mycorrhizal Genomics Consortium"/>
            <person name="Kohler A."/>
            <person name="Kuo A."/>
            <person name="Nagy L.G."/>
            <person name="Floudas D."/>
            <person name="Copeland A."/>
            <person name="Barry K.W."/>
            <person name="Cichocki N."/>
            <person name="Veneault-Fourrey C."/>
            <person name="LaButti K."/>
            <person name="Lindquist E.A."/>
            <person name="Lipzen A."/>
            <person name="Lundell T."/>
            <person name="Morin E."/>
            <person name="Murat C."/>
            <person name="Riley R."/>
            <person name="Ohm R."/>
            <person name="Sun H."/>
            <person name="Tunlid A."/>
            <person name="Henrissat B."/>
            <person name="Grigoriev I.V."/>
            <person name="Hibbett D.S."/>
            <person name="Martin F."/>
        </authorList>
    </citation>
    <scope>NUCLEOTIDE SEQUENCE [LARGE SCALE GENOMIC DNA]</scope>
    <source>
        <strain evidence="2">LaAM-08-1</strain>
    </source>
</reference>
<protein>
    <submittedName>
        <fullName evidence="1">Uncharacterized protein</fullName>
    </submittedName>
</protein>
<name>A0A0C9XRD3_9AGAR</name>
<gene>
    <name evidence="1" type="ORF">K443DRAFT_673454</name>
</gene>
<organism evidence="1 2">
    <name type="scientific">Laccaria amethystina LaAM-08-1</name>
    <dbReference type="NCBI Taxonomy" id="1095629"/>
    <lineage>
        <taxon>Eukaryota</taxon>
        <taxon>Fungi</taxon>
        <taxon>Dikarya</taxon>
        <taxon>Basidiomycota</taxon>
        <taxon>Agaricomycotina</taxon>
        <taxon>Agaricomycetes</taxon>
        <taxon>Agaricomycetidae</taxon>
        <taxon>Agaricales</taxon>
        <taxon>Agaricineae</taxon>
        <taxon>Hydnangiaceae</taxon>
        <taxon>Laccaria</taxon>
    </lineage>
</organism>
<evidence type="ECO:0000313" key="2">
    <source>
        <dbReference type="Proteomes" id="UP000054477"/>
    </source>
</evidence>
<dbReference type="HOGENOM" id="CLU_2184400_0_0_1"/>
<accession>A0A0C9XRD3</accession>
<keyword evidence="2" id="KW-1185">Reference proteome</keyword>
<sequence length="119" mass="13666">RDMQPEDRLALVWLDLATDLFLKLSPTLNFNSSACLLTPTSLHSDAWWTWTRIGRLTCCGEHGRHLCGKDPYHELWQGYLPPNACSPQHQSHSYELKHAGQILNLYEFVVFLFLAALLN</sequence>
<evidence type="ECO:0000313" key="1">
    <source>
        <dbReference type="EMBL" id="KIK07546.1"/>
    </source>
</evidence>
<dbReference type="EMBL" id="KN838547">
    <property type="protein sequence ID" value="KIK07546.1"/>
    <property type="molecule type" value="Genomic_DNA"/>
</dbReference>
<proteinExistence type="predicted"/>